<proteinExistence type="predicted"/>
<reference evidence="1" key="2">
    <citation type="submission" date="2020-09" db="EMBL/GenBank/DDBJ databases">
        <authorList>
            <person name="Sun Q."/>
            <person name="Ohkuma M."/>
        </authorList>
    </citation>
    <scope>NUCLEOTIDE SEQUENCE</scope>
    <source>
        <strain evidence="1">JCM 4391</strain>
    </source>
</reference>
<dbReference type="EMBL" id="BMTP01000027">
    <property type="protein sequence ID" value="GGU66203.1"/>
    <property type="molecule type" value="Genomic_DNA"/>
</dbReference>
<organism evidence="1 2">
    <name type="scientific">Streptomyces lavendofoliae</name>
    <dbReference type="NCBI Taxonomy" id="67314"/>
    <lineage>
        <taxon>Bacteria</taxon>
        <taxon>Bacillati</taxon>
        <taxon>Actinomycetota</taxon>
        <taxon>Actinomycetes</taxon>
        <taxon>Kitasatosporales</taxon>
        <taxon>Streptomycetaceae</taxon>
        <taxon>Streptomyces</taxon>
    </lineage>
</organism>
<dbReference type="Proteomes" id="UP000636661">
    <property type="component" value="Unassembled WGS sequence"/>
</dbReference>
<comment type="caution">
    <text evidence="1">The sequence shown here is derived from an EMBL/GenBank/DDBJ whole genome shotgun (WGS) entry which is preliminary data.</text>
</comment>
<evidence type="ECO:0000313" key="2">
    <source>
        <dbReference type="Proteomes" id="UP000636661"/>
    </source>
</evidence>
<name>A0A918I438_9ACTN</name>
<protein>
    <submittedName>
        <fullName evidence="1">Uncharacterized protein</fullName>
    </submittedName>
</protein>
<evidence type="ECO:0000313" key="1">
    <source>
        <dbReference type="EMBL" id="GGU66203.1"/>
    </source>
</evidence>
<sequence>MLPDKHERGCRVMWEALVEEWPQAAPVGPLISALRHQEYRVFTSRDEAAGETSRWSHALLRVTSHVNNDACGFRAVHAAYSLAYSIPVLCRYPVEFCVSPELGADLLRRTCAVCFTGSGGEGGPELGAFQVAWKDVSVPQTLRAEAVSAEELLERAERARRVKVSPPEPGPYRWRELAEQIFVWEEAHPAPTLSAGDELALAGVQRYVKQRELSFVDSRMRALMRRAHADGLGPTRLQALSGVSRRTIPGWLRADA</sequence>
<accession>A0A918I438</accession>
<reference evidence="1" key="1">
    <citation type="journal article" date="2014" name="Int. J. Syst. Evol. Microbiol.">
        <title>Complete genome sequence of Corynebacterium casei LMG S-19264T (=DSM 44701T), isolated from a smear-ripened cheese.</title>
        <authorList>
            <consortium name="US DOE Joint Genome Institute (JGI-PGF)"/>
            <person name="Walter F."/>
            <person name="Albersmeier A."/>
            <person name="Kalinowski J."/>
            <person name="Ruckert C."/>
        </authorList>
    </citation>
    <scope>NUCLEOTIDE SEQUENCE</scope>
    <source>
        <strain evidence="1">JCM 4391</strain>
    </source>
</reference>
<dbReference type="AlphaFoldDB" id="A0A918I438"/>
<gene>
    <name evidence="1" type="ORF">GCM10010274_63470</name>
</gene>
<keyword evidence="2" id="KW-1185">Reference proteome</keyword>